<dbReference type="PROSITE" id="PS51257">
    <property type="entry name" value="PROKAR_LIPOPROTEIN"/>
    <property type="match status" value="1"/>
</dbReference>
<dbReference type="EMBL" id="NHNI01000002">
    <property type="protein sequence ID" value="OZY85170.1"/>
    <property type="molecule type" value="Genomic_DNA"/>
</dbReference>
<protein>
    <recommendedName>
        <fullName evidence="4">LamG-like jellyroll fold domain-containing protein</fullName>
    </recommendedName>
</protein>
<keyword evidence="3" id="KW-1185">Reference proteome</keyword>
<dbReference type="AlphaFoldDB" id="A0A266Q5Q3"/>
<comment type="caution">
    <text evidence="2">The sequence shown here is derived from an EMBL/GenBank/DDBJ whole genome shotgun (WGS) entry which is preliminary data.</text>
</comment>
<dbReference type="InterPro" id="IPR013320">
    <property type="entry name" value="ConA-like_dom_sf"/>
</dbReference>
<dbReference type="Gene3D" id="2.60.120.200">
    <property type="match status" value="1"/>
</dbReference>
<dbReference type="SUPFAM" id="SSF49899">
    <property type="entry name" value="Concanavalin A-like lectins/glucanases"/>
    <property type="match status" value="1"/>
</dbReference>
<evidence type="ECO:0000256" key="1">
    <source>
        <dbReference type="SAM" id="SignalP"/>
    </source>
</evidence>
<proteinExistence type="predicted"/>
<name>A0A266Q5Q3_9GAMM</name>
<evidence type="ECO:0000313" key="2">
    <source>
        <dbReference type="EMBL" id="OZY85170.1"/>
    </source>
</evidence>
<evidence type="ECO:0000313" key="3">
    <source>
        <dbReference type="Proteomes" id="UP000216101"/>
    </source>
</evidence>
<organism evidence="2 3">
    <name type="scientific">Cellvibrio mixtus</name>
    <dbReference type="NCBI Taxonomy" id="39650"/>
    <lineage>
        <taxon>Bacteria</taxon>
        <taxon>Pseudomonadati</taxon>
        <taxon>Pseudomonadota</taxon>
        <taxon>Gammaproteobacteria</taxon>
        <taxon>Cellvibrionales</taxon>
        <taxon>Cellvibrionaceae</taxon>
        <taxon>Cellvibrio</taxon>
    </lineage>
</organism>
<gene>
    <name evidence="2" type="ORF">CBP51_15890</name>
</gene>
<sequence>MLLLRIAMKNTSLLTIPCLSLCFSFLMACTSVTPAEKHSSLWKIDSLATIGGATVAVSGDPQVITTAYGKAVRFDGDGDRLLVDANPLEGAQEFTVEIFFNPADAYPNNWEPRFFHIEAEDNPNRRITIELRLNDKKQWYLDAYIKSETSQFTLIDPTKAHPVGQWAHAAVTYKDGEFVSYVNGVRELSAQVNYLPIAAQAKTSIGARMNQVHWFNGDIAQVRISKTALTPEQFFIPQPK</sequence>
<dbReference type="Pfam" id="PF13385">
    <property type="entry name" value="Laminin_G_3"/>
    <property type="match status" value="1"/>
</dbReference>
<dbReference type="Proteomes" id="UP000216101">
    <property type="component" value="Unassembled WGS sequence"/>
</dbReference>
<feature type="signal peptide" evidence="1">
    <location>
        <begin position="1"/>
        <end position="28"/>
    </location>
</feature>
<evidence type="ECO:0008006" key="4">
    <source>
        <dbReference type="Google" id="ProtNLM"/>
    </source>
</evidence>
<keyword evidence="1" id="KW-0732">Signal</keyword>
<accession>A0A266Q5Q3</accession>
<feature type="chain" id="PRO_5012266809" description="LamG-like jellyroll fold domain-containing protein" evidence="1">
    <location>
        <begin position="29"/>
        <end position="240"/>
    </location>
</feature>
<reference evidence="3" key="1">
    <citation type="submission" date="2017-05" db="EMBL/GenBank/DDBJ databases">
        <authorList>
            <person name="Barney B.M."/>
        </authorList>
    </citation>
    <scope>NUCLEOTIDE SEQUENCE [LARGE SCALE GENOMIC DNA]</scope>
    <source>
        <strain evidence="3">PSBB022</strain>
    </source>
</reference>